<gene>
    <name evidence="1" type="ORF">HDG40_004500</name>
</gene>
<reference evidence="1 2" key="1">
    <citation type="submission" date="2020-08" db="EMBL/GenBank/DDBJ databases">
        <title>Genomic Encyclopedia of Type Strains, Phase IV (KMG-V): Genome sequencing to study the core and pangenomes of soil and plant-associated prokaryotes.</title>
        <authorList>
            <person name="Whitman W."/>
        </authorList>
    </citation>
    <scope>NUCLEOTIDE SEQUENCE [LARGE SCALE GENOMIC DNA]</scope>
    <source>
        <strain evidence="1 2">JPY158</strain>
    </source>
</reference>
<accession>A0A7W8V7Q3</accession>
<dbReference type="Proteomes" id="UP000592780">
    <property type="component" value="Unassembled WGS sequence"/>
</dbReference>
<dbReference type="AlphaFoldDB" id="A0A7W8V7Q3"/>
<protein>
    <submittedName>
        <fullName evidence="1">Uncharacterized protein</fullName>
    </submittedName>
</protein>
<keyword evidence="2" id="KW-1185">Reference proteome</keyword>
<evidence type="ECO:0000313" key="1">
    <source>
        <dbReference type="EMBL" id="MBB5426326.1"/>
    </source>
</evidence>
<sequence length="37" mass="4064">MVFATPDCHVLKDMLIGGCLSNIGIFSEIPNLGWKNE</sequence>
<organism evidence="1 2">
    <name type="scientific">Paraburkholderia atlantica</name>
    <dbReference type="NCBI Taxonomy" id="2654982"/>
    <lineage>
        <taxon>Bacteria</taxon>
        <taxon>Pseudomonadati</taxon>
        <taxon>Pseudomonadota</taxon>
        <taxon>Betaproteobacteria</taxon>
        <taxon>Burkholderiales</taxon>
        <taxon>Burkholderiaceae</taxon>
        <taxon>Paraburkholderia</taxon>
    </lineage>
</organism>
<evidence type="ECO:0000313" key="2">
    <source>
        <dbReference type="Proteomes" id="UP000592780"/>
    </source>
</evidence>
<proteinExistence type="predicted"/>
<comment type="caution">
    <text evidence="1">The sequence shown here is derived from an EMBL/GenBank/DDBJ whole genome shotgun (WGS) entry which is preliminary data.</text>
</comment>
<dbReference type="EMBL" id="JACHDD010000007">
    <property type="protein sequence ID" value="MBB5426326.1"/>
    <property type="molecule type" value="Genomic_DNA"/>
</dbReference>
<name>A0A7W8V7Q3_PARAM</name>